<dbReference type="InterPro" id="IPR028973">
    <property type="entry name" value="PhnB-like"/>
</dbReference>
<dbReference type="InterPro" id="IPR029068">
    <property type="entry name" value="Glyas_Bleomycin-R_OHBP_Dase"/>
</dbReference>
<dbReference type="EMBL" id="CP048286">
    <property type="protein sequence ID" value="QHW32409.1"/>
    <property type="molecule type" value="Genomic_DNA"/>
</dbReference>
<accession>A0A6C0P1R7</accession>
<evidence type="ECO:0000313" key="3">
    <source>
        <dbReference type="Proteomes" id="UP000479114"/>
    </source>
</evidence>
<keyword evidence="3" id="KW-1185">Reference proteome</keyword>
<dbReference type="Pfam" id="PF06983">
    <property type="entry name" value="3-dmu-9_3-mt"/>
    <property type="match status" value="1"/>
</dbReference>
<dbReference type="KEGG" id="prz:GZH47_17405"/>
<dbReference type="CDD" id="cd06588">
    <property type="entry name" value="PhnB_like"/>
    <property type="match status" value="1"/>
</dbReference>
<protein>
    <submittedName>
        <fullName evidence="2">VOC family protein</fullName>
    </submittedName>
</protein>
<organism evidence="2 3">
    <name type="scientific">Paenibacillus rhizovicinus</name>
    <dbReference type="NCBI Taxonomy" id="2704463"/>
    <lineage>
        <taxon>Bacteria</taxon>
        <taxon>Bacillati</taxon>
        <taxon>Bacillota</taxon>
        <taxon>Bacilli</taxon>
        <taxon>Bacillales</taxon>
        <taxon>Paenibacillaceae</taxon>
        <taxon>Paenibacillus</taxon>
    </lineage>
</organism>
<dbReference type="Gene3D" id="3.10.180.10">
    <property type="entry name" value="2,3-Dihydroxybiphenyl 1,2-Dioxygenase, domain 1"/>
    <property type="match status" value="1"/>
</dbReference>
<name>A0A6C0P1R7_9BACL</name>
<evidence type="ECO:0000313" key="2">
    <source>
        <dbReference type="EMBL" id="QHW32409.1"/>
    </source>
</evidence>
<proteinExistence type="predicted"/>
<reference evidence="2 3" key="1">
    <citation type="submission" date="2020-02" db="EMBL/GenBank/DDBJ databases">
        <title>Paenibacillus sp. nov., isolated from rhizosphere soil of tomato.</title>
        <authorList>
            <person name="Weon H.-Y."/>
            <person name="Lee S.A."/>
        </authorList>
    </citation>
    <scope>NUCLEOTIDE SEQUENCE [LARGE SCALE GENOMIC DNA]</scope>
    <source>
        <strain evidence="2 3">14171R-81</strain>
    </source>
</reference>
<dbReference type="AlphaFoldDB" id="A0A6C0P1R7"/>
<sequence length="142" mass="15478">MTARLIPYLVLNGNSQEAIDFYVSALDAVPMFKQTFGEMPSNPDFPLPDSAKDRIGHAMIKVGESDLMFSDTFPGQPHQDGSQVTICLSTNDAAQATRYFNALSDGGTVNVPLQETHFSPAYGSVTDKFGIQFQVIAEVNQQ</sequence>
<feature type="domain" description="PhnB-like" evidence="1">
    <location>
        <begin position="5"/>
        <end position="136"/>
    </location>
</feature>
<evidence type="ECO:0000259" key="1">
    <source>
        <dbReference type="Pfam" id="PF06983"/>
    </source>
</evidence>
<gene>
    <name evidence="2" type="ORF">GZH47_17405</name>
</gene>
<dbReference type="Proteomes" id="UP000479114">
    <property type="component" value="Chromosome"/>
</dbReference>
<dbReference type="PANTHER" id="PTHR33990">
    <property type="entry name" value="PROTEIN YJDN-RELATED"/>
    <property type="match status" value="1"/>
</dbReference>
<dbReference type="RefSeq" id="WP_162642042.1">
    <property type="nucleotide sequence ID" value="NZ_CP048286.1"/>
</dbReference>
<dbReference type="PANTHER" id="PTHR33990:SF1">
    <property type="entry name" value="PROTEIN YJDN"/>
    <property type="match status" value="1"/>
</dbReference>
<dbReference type="SUPFAM" id="SSF54593">
    <property type="entry name" value="Glyoxalase/Bleomycin resistance protein/Dihydroxybiphenyl dioxygenase"/>
    <property type="match status" value="1"/>
</dbReference>